<dbReference type="RefSeq" id="WP_208017637.1">
    <property type="nucleotide sequence ID" value="NZ_JAGDQJ010000011.1"/>
</dbReference>
<comment type="caution">
    <text evidence="2">The sequence shown here is derived from an EMBL/GenBank/DDBJ whole genome shotgun (WGS) entry which is preliminary data.</text>
</comment>
<keyword evidence="3" id="KW-1185">Reference proteome</keyword>
<evidence type="ECO:0000313" key="3">
    <source>
        <dbReference type="Proteomes" id="UP000677611"/>
    </source>
</evidence>
<dbReference type="Proteomes" id="UP000677611">
    <property type="component" value="Unassembled WGS sequence"/>
</dbReference>
<sequence>MFWIYSILILISGGSGIGFIFHEKYTESIIAFVICVLFIGLLYLHLKRNPKKRNLDCGALDCADCSDFDCDCKD</sequence>
<reference evidence="2 3" key="1">
    <citation type="submission" date="2021-03" db="EMBL/GenBank/DDBJ databases">
        <title>Identification of novel Bacillus strains.</title>
        <authorList>
            <person name="Xiao Z."/>
            <person name="Li Y."/>
            <person name="Shen J."/>
        </authorList>
    </citation>
    <scope>NUCLEOTIDE SEQUENCE [LARGE SCALE GENOMIC DNA]</scope>
    <source>
        <strain evidence="2 3">SY8</strain>
    </source>
</reference>
<feature type="transmembrane region" description="Helical" evidence="1">
    <location>
        <begin position="5"/>
        <end position="22"/>
    </location>
</feature>
<dbReference type="EMBL" id="JAGDQJ010000011">
    <property type="protein sequence ID" value="MBO1625741.1"/>
    <property type="molecule type" value="Genomic_DNA"/>
</dbReference>
<evidence type="ECO:0000313" key="2">
    <source>
        <dbReference type="EMBL" id="MBO1625741.1"/>
    </source>
</evidence>
<protein>
    <recommendedName>
        <fullName evidence="4">FeoB-associated Cys-rich membrane protein</fullName>
    </recommendedName>
</protein>
<keyword evidence="1" id="KW-0472">Membrane</keyword>
<name>A0ABS3NYX1_9BACI</name>
<keyword evidence="1" id="KW-0812">Transmembrane</keyword>
<proteinExistence type="predicted"/>
<gene>
    <name evidence="2" type="ORF">J4P90_10890</name>
</gene>
<evidence type="ECO:0000256" key="1">
    <source>
        <dbReference type="SAM" id="Phobius"/>
    </source>
</evidence>
<accession>A0ABS3NYX1</accession>
<feature type="transmembrane region" description="Helical" evidence="1">
    <location>
        <begin position="28"/>
        <end position="46"/>
    </location>
</feature>
<organism evidence="2 3">
    <name type="scientific">Bacillus arachidis</name>
    <dbReference type="NCBI Taxonomy" id="2819290"/>
    <lineage>
        <taxon>Bacteria</taxon>
        <taxon>Bacillati</taxon>
        <taxon>Bacillota</taxon>
        <taxon>Bacilli</taxon>
        <taxon>Bacillales</taxon>
        <taxon>Bacillaceae</taxon>
        <taxon>Bacillus</taxon>
    </lineage>
</organism>
<evidence type="ECO:0008006" key="4">
    <source>
        <dbReference type="Google" id="ProtNLM"/>
    </source>
</evidence>
<keyword evidence="1" id="KW-1133">Transmembrane helix</keyword>